<keyword evidence="1" id="KW-0812">Transmembrane</keyword>
<protein>
    <submittedName>
        <fullName evidence="2">Uncharacterized protein</fullName>
    </submittedName>
</protein>
<proteinExistence type="predicted"/>
<reference evidence="2" key="2">
    <citation type="submission" date="2023-02" db="EMBL/GenBank/DDBJ databases">
        <authorList>
            <consortium name="DOE Joint Genome Institute"/>
            <person name="Mondo S.J."/>
            <person name="Chang Y."/>
            <person name="Wang Y."/>
            <person name="Ahrendt S."/>
            <person name="Andreopoulos W."/>
            <person name="Barry K."/>
            <person name="Beard J."/>
            <person name="Benny G.L."/>
            <person name="Blankenship S."/>
            <person name="Bonito G."/>
            <person name="Cuomo C."/>
            <person name="Desiro A."/>
            <person name="Gervers K.A."/>
            <person name="Hundley H."/>
            <person name="Kuo A."/>
            <person name="LaButti K."/>
            <person name="Lang B.F."/>
            <person name="Lipzen A."/>
            <person name="O'Donnell K."/>
            <person name="Pangilinan J."/>
            <person name="Reynolds N."/>
            <person name="Sandor L."/>
            <person name="Smith M.W."/>
            <person name="Tsang A."/>
            <person name="Grigoriev I.V."/>
            <person name="Stajich J.E."/>
            <person name="Spatafora J.W."/>
        </authorList>
    </citation>
    <scope>NUCLEOTIDE SEQUENCE</scope>
    <source>
        <strain evidence="2">RSA 2281</strain>
    </source>
</reference>
<reference evidence="2" key="1">
    <citation type="journal article" date="2022" name="IScience">
        <title>Evolution of zygomycete secretomes and the origins of terrestrial fungal ecologies.</title>
        <authorList>
            <person name="Chang Y."/>
            <person name="Wang Y."/>
            <person name="Mondo S."/>
            <person name="Ahrendt S."/>
            <person name="Andreopoulos W."/>
            <person name="Barry K."/>
            <person name="Beard J."/>
            <person name="Benny G.L."/>
            <person name="Blankenship S."/>
            <person name="Bonito G."/>
            <person name="Cuomo C."/>
            <person name="Desiro A."/>
            <person name="Gervers K.A."/>
            <person name="Hundley H."/>
            <person name="Kuo A."/>
            <person name="LaButti K."/>
            <person name="Lang B.F."/>
            <person name="Lipzen A."/>
            <person name="O'Donnell K."/>
            <person name="Pangilinan J."/>
            <person name="Reynolds N."/>
            <person name="Sandor L."/>
            <person name="Smith M.E."/>
            <person name="Tsang A."/>
            <person name="Grigoriev I.V."/>
            <person name="Stajich J.E."/>
            <person name="Spatafora J.W."/>
        </authorList>
    </citation>
    <scope>NUCLEOTIDE SEQUENCE</scope>
    <source>
        <strain evidence="2">RSA 2281</strain>
    </source>
</reference>
<organism evidence="2 3">
    <name type="scientific">Phascolomyces articulosus</name>
    <dbReference type="NCBI Taxonomy" id="60185"/>
    <lineage>
        <taxon>Eukaryota</taxon>
        <taxon>Fungi</taxon>
        <taxon>Fungi incertae sedis</taxon>
        <taxon>Mucoromycota</taxon>
        <taxon>Mucoromycotina</taxon>
        <taxon>Mucoromycetes</taxon>
        <taxon>Mucorales</taxon>
        <taxon>Lichtheimiaceae</taxon>
        <taxon>Phascolomyces</taxon>
    </lineage>
</organism>
<feature type="transmembrane region" description="Helical" evidence="1">
    <location>
        <begin position="12"/>
        <end position="32"/>
    </location>
</feature>
<evidence type="ECO:0000313" key="3">
    <source>
        <dbReference type="Proteomes" id="UP001209540"/>
    </source>
</evidence>
<comment type="caution">
    <text evidence="2">The sequence shown here is derived from an EMBL/GenBank/DDBJ whole genome shotgun (WGS) entry which is preliminary data.</text>
</comment>
<keyword evidence="1" id="KW-0472">Membrane</keyword>
<keyword evidence="3" id="KW-1185">Reference proteome</keyword>
<keyword evidence="1" id="KW-1133">Transmembrane helix</keyword>
<sequence length="235" mass="26760">MTVHNDDHHYPQVLEIICSTILFAAALAILAISSSVHATAGQGGQIFDFKTNPLVHHEKQNVSDVQNVVIRLRAQYLNSLYHFDTPTTKVDTQTVKKASDHELSGPFYTHSLFDDPIPGKLTSTEFANLLKVYWKSKFGGQDPKELTSQQYTRCNKVYLYQGFNVGSAPTIIPDSNNTRRPDYQVILHFDTGRNSSSSSKYTPMQRLFFGNVVFFFAHTHDNEEYYLTRVKVYIK</sequence>
<dbReference type="AlphaFoldDB" id="A0AAD5K156"/>
<evidence type="ECO:0000256" key="1">
    <source>
        <dbReference type="SAM" id="Phobius"/>
    </source>
</evidence>
<dbReference type="Proteomes" id="UP001209540">
    <property type="component" value="Unassembled WGS sequence"/>
</dbReference>
<name>A0AAD5K156_9FUNG</name>
<evidence type="ECO:0000313" key="2">
    <source>
        <dbReference type="EMBL" id="KAI9249227.1"/>
    </source>
</evidence>
<dbReference type="EMBL" id="JAIXMP010000036">
    <property type="protein sequence ID" value="KAI9249227.1"/>
    <property type="molecule type" value="Genomic_DNA"/>
</dbReference>
<gene>
    <name evidence="2" type="ORF">BDA99DRAFT_564572</name>
</gene>
<accession>A0AAD5K156</accession>